<dbReference type="Gene3D" id="3.40.50.1820">
    <property type="entry name" value="alpha/beta hydrolase"/>
    <property type="match status" value="1"/>
</dbReference>
<dbReference type="CDD" id="cd19531">
    <property type="entry name" value="LCL_NRPS-like"/>
    <property type="match status" value="1"/>
</dbReference>
<proteinExistence type="predicted"/>
<dbReference type="InterPro" id="IPR025110">
    <property type="entry name" value="AMP-bd_C"/>
</dbReference>
<dbReference type="InterPro" id="IPR001242">
    <property type="entry name" value="Condensation_dom"/>
</dbReference>
<dbReference type="PROSITE" id="PS00455">
    <property type="entry name" value="AMP_BINDING"/>
    <property type="match status" value="1"/>
</dbReference>
<feature type="compositionally biased region" description="Basic and acidic residues" evidence="4">
    <location>
        <begin position="49"/>
        <end position="58"/>
    </location>
</feature>
<dbReference type="InterPro" id="IPR036736">
    <property type="entry name" value="ACP-like_sf"/>
</dbReference>
<dbReference type="PANTHER" id="PTHR45527:SF1">
    <property type="entry name" value="FATTY ACID SYNTHASE"/>
    <property type="match status" value="1"/>
</dbReference>
<evidence type="ECO:0000313" key="7">
    <source>
        <dbReference type="Proteomes" id="UP000758701"/>
    </source>
</evidence>
<feature type="domain" description="Carrier" evidence="5">
    <location>
        <begin position="1192"/>
        <end position="1267"/>
    </location>
</feature>
<evidence type="ECO:0000256" key="1">
    <source>
        <dbReference type="ARBA" id="ARBA00001957"/>
    </source>
</evidence>
<dbReference type="Gene3D" id="3.30.559.30">
    <property type="entry name" value="Nonribosomal peptide synthetase, condensation domain"/>
    <property type="match status" value="1"/>
</dbReference>
<dbReference type="SUPFAM" id="SSF56801">
    <property type="entry name" value="Acetyl-CoA synthetase-like"/>
    <property type="match status" value="1"/>
</dbReference>
<keyword evidence="3" id="KW-0597">Phosphoprotein</keyword>
<feature type="compositionally biased region" description="Low complexity" evidence="4">
    <location>
        <begin position="72"/>
        <end position="105"/>
    </location>
</feature>
<dbReference type="InterPro" id="IPR020806">
    <property type="entry name" value="PKS_PP-bd"/>
</dbReference>
<dbReference type="Pfam" id="PF00501">
    <property type="entry name" value="AMP-binding"/>
    <property type="match status" value="1"/>
</dbReference>
<sequence length="1520" mass="164644">MRRSSLAPARGPATVFAGKRTRGPVPAGRRSPSRTNCVDVRATSGGEPAEPRFSRRCDCNSGPPSQWPGPFTPRRTAPAGRATTSTTRRTCGSRSRGRPTRAAAPAPSPPLGRTGTPSARHSGRPDSAACRAAGRSARRNRVLTVSVPRRGGELASVVAFANRRAGNTRRSPLTWSSAPPNDWLRLPHPRAGVAEYARSHPWQPFQHGRRPHLTATHTPHASSPGSQDDGFPPPLSFGQERLWTLAQTAGAVAAYNEPMAFRIRGPLDRALLGRALDVVVSRHETLRTRFVDVDGEVRQVVGPPESGLPLRVEDLSGAPDAEARLADHQREECETPFDLRRGPLVRGRLITLAPSDHALLLTLHHAVSDGRSGQVLTRELGVLYGALLRGEEQPLPPLPEQFAAHCRRQRAWVNGPEAAGQAGFWREYLDGAPPLLALPTDRPRPPRQSHEGDRVHVRFDADLTAALRAAARKEKCTLFAAVLAGWHILLSRLSGQPDGVVGIPVEGRRGSAASGLIGFYVNSLAHRVDLSGNPTGAEALRDVRASLRSVLRHQDLPFAHVVEAVNPRRSLSHGPLFQTMLTWGASRKDFLELAGTRVEPLAIDFAPAKFDYTLYLHEEDGGLVGYLDYARALFDRGTVERHLRYLTRVLRQLADDPGRRVADLVLLDDREHGELLAKGHGPVAPSPAADLVELFEEQVRGRPHGPAVVAGGTRLDYAALDRRANRLAHSLLARGVRPQQVVGLHCGRTAELLVGIWGILKAGAAYLPLDPGQPAARLRTIVEEATPALVLSDLGDPPGPWLPLGQVAAEGERDDPPGVAIGPSHLAYVIYTSGSTGRPKGVAVTHGNVVNLIGNWLDQYGAIPGEPSSAWASIGFDASVHELFLPLTTGAVLHVVPEDLRGDPEALLDWMREREIVHAYLPASYITWIDEDPGGRLRGLALRQVTTGAEPLPEMALHRMREVLPGLRVCYVYGPTETTVYSITYNQPQALGRRCPIGRPVRNTLVHLLDQGRRPVPPGVTGEVYIGGAGVARGYLNRPDLTDERFLPDPFVPGGRVYRTGDLARLLPDGDYEFVGRVDDQVKLRGFRIEPGEVAAALREVPGVTEAAVLADRDEAGETRLVAGVARAGGGSPLLPHEWRAALSERLPDYMVPSLFAEFERLPLNRSGKLDRQALLAHARSALSAAQVNTHAPRDRVEMSLYRIWRQVLVHPGMGITDDFFAVGGTSLSAIKVAHLVREEFGHDLPIREVLEHPTIERLAARVREGVPAKGDDSLIEFRAGGGAGRVVCVHPAGGTAFCYLPLATALPEGIGVQGVQALGLNPGEEPLASVESMAEHYLRLVRPEPGEALVLCGLSYGGLVAHEMGRRLAEAGHDRSAVVLLDTHGTDDPAERAAFAPVGADDFRARLVRFHGMYPGIDDAQIDRYFRIYNHNRAAARDHTPRSTAAPLLLVQADAEAPSPAEAAAVEERQRRFWGERALAGLVVERVEGGHWDVLEGERVSRIAALITDELARLDGRSV</sequence>
<dbReference type="InterPro" id="IPR020845">
    <property type="entry name" value="AMP-binding_CS"/>
</dbReference>
<organism evidence="6 7">
    <name type="scientific">Streptomyces olivaceus</name>
    <dbReference type="NCBI Taxonomy" id="47716"/>
    <lineage>
        <taxon>Bacteria</taxon>
        <taxon>Bacillati</taxon>
        <taxon>Actinomycetota</taxon>
        <taxon>Actinomycetes</taxon>
        <taxon>Kitasatosporales</taxon>
        <taxon>Streptomycetaceae</taxon>
        <taxon>Streptomyces</taxon>
    </lineage>
</organism>
<dbReference type="EMBL" id="JAHSTP010000015">
    <property type="protein sequence ID" value="MBZ6155142.1"/>
    <property type="molecule type" value="Genomic_DNA"/>
</dbReference>
<gene>
    <name evidence="6" type="ORF">KVH32_28850</name>
</gene>
<comment type="cofactor">
    <cofactor evidence="1">
        <name>pantetheine 4'-phosphate</name>
        <dbReference type="ChEBI" id="CHEBI:47942"/>
    </cofactor>
</comment>
<evidence type="ECO:0000313" key="6">
    <source>
        <dbReference type="EMBL" id="MBZ6155142.1"/>
    </source>
</evidence>
<comment type="caution">
    <text evidence="6">The sequence shown here is derived from an EMBL/GenBank/DDBJ whole genome shotgun (WGS) entry which is preliminary data.</text>
</comment>
<dbReference type="InterPro" id="IPR010071">
    <property type="entry name" value="AA_adenyl_dom"/>
</dbReference>
<dbReference type="CDD" id="cd05930">
    <property type="entry name" value="A_NRPS"/>
    <property type="match status" value="1"/>
</dbReference>
<dbReference type="Gene3D" id="1.10.1200.10">
    <property type="entry name" value="ACP-like"/>
    <property type="match status" value="1"/>
</dbReference>
<dbReference type="SMART" id="SM00823">
    <property type="entry name" value="PKS_PP"/>
    <property type="match status" value="1"/>
</dbReference>
<dbReference type="InterPro" id="IPR001031">
    <property type="entry name" value="Thioesterase"/>
</dbReference>
<evidence type="ECO:0000256" key="4">
    <source>
        <dbReference type="SAM" id="MobiDB-lite"/>
    </source>
</evidence>
<reference evidence="6 7" key="1">
    <citation type="submission" date="2021-06" db="EMBL/GenBank/DDBJ databases">
        <title>Ecological speciation of a Streptomyces species isolated from different habitats and geographic origins.</title>
        <authorList>
            <person name="Wang J."/>
        </authorList>
    </citation>
    <scope>NUCLEOTIDE SEQUENCE [LARGE SCALE GENOMIC DNA]</scope>
    <source>
        <strain evidence="6 7">FXJ8.012</strain>
    </source>
</reference>
<accession>A0ABS7WCB0</accession>
<feature type="region of interest" description="Disordered" evidence="4">
    <location>
        <begin position="1"/>
        <end position="135"/>
    </location>
</feature>
<dbReference type="Pfam" id="PF13193">
    <property type="entry name" value="AMP-binding_C"/>
    <property type="match status" value="1"/>
</dbReference>
<dbReference type="InterPro" id="IPR023213">
    <property type="entry name" value="CAT-like_dom_sf"/>
</dbReference>
<evidence type="ECO:0000256" key="3">
    <source>
        <dbReference type="ARBA" id="ARBA00022553"/>
    </source>
</evidence>
<dbReference type="InterPro" id="IPR020802">
    <property type="entry name" value="TesA-like"/>
</dbReference>
<dbReference type="SUPFAM" id="SSF53474">
    <property type="entry name" value="alpha/beta-Hydrolases"/>
    <property type="match status" value="1"/>
</dbReference>
<dbReference type="NCBIfam" id="TIGR01733">
    <property type="entry name" value="AA-adenyl-dom"/>
    <property type="match status" value="1"/>
</dbReference>
<dbReference type="InterPro" id="IPR045851">
    <property type="entry name" value="AMP-bd_C_sf"/>
</dbReference>
<dbReference type="SUPFAM" id="SSF52777">
    <property type="entry name" value="CoA-dependent acyltransferases"/>
    <property type="match status" value="2"/>
</dbReference>
<name>A0ABS7WCB0_STROV</name>
<keyword evidence="7" id="KW-1185">Reference proteome</keyword>
<dbReference type="Gene3D" id="3.30.559.10">
    <property type="entry name" value="Chloramphenicol acetyltransferase-like domain"/>
    <property type="match status" value="1"/>
</dbReference>
<dbReference type="Proteomes" id="UP000758701">
    <property type="component" value="Unassembled WGS sequence"/>
</dbReference>
<dbReference type="InterPro" id="IPR009081">
    <property type="entry name" value="PP-bd_ACP"/>
</dbReference>
<dbReference type="InterPro" id="IPR029058">
    <property type="entry name" value="AB_hydrolase_fold"/>
</dbReference>
<evidence type="ECO:0000259" key="5">
    <source>
        <dbReference type="PROSITE" id="PS50075"/>
    </source>
</evidence>
<dbReference type="Gene3D" id="3.40.50.980">
    <property type="match status" value="2"/>
</dbReference>
<evidence type="ECO:0000256" key="2">
    <source>
        <dbReference type="ARBA" id="ARBA00022450"/>
    </source>
</evidence>
<dbReference type="InterPro" id="IPR000873">
    <property type="entry name" value="AMP-dep_synth/lig_dom"/>
</dbReference>
<dbReference type="SMART" id="SM00824">
    <property type="entry name" value="PKS_TE"/>
    <property type="match status" value="1"/>
</dbReference>
<keyword evidence="2" id="KW-0596">Phosphopantetheine</keyword>
<dbReference type="Pfam" id="PF00975">
    <property type="entry name" value="Thioesterase"/>
    <property type="match status" value="1"/>
</dbReference>
<protein>
    <submittedName>
        <fullName evidence="6">Amino acid adenylation domain-containing protein</fullName>
    </submittedName>
</protein>
<dbReference type="Pfam" id="PF00668">
    <property type="entry name" value="Condensation"/>
    <property type="match status" value="1"/>
</dbReference>
<dbReference type="Gene3D" id="3.30.300.30">
    <property type="match status" value="1"/>
</dbReference>
<dbReference type="PROSITE" id="PS50075">
    <property type="entry name" value="CARRIER"/>
    <property type="match status" value="1"/>
</dbReference>
<feature type="compositionally biased region" description="Polar residues" evidence="4">
    <location>
        <begin position="215"/>
        <end position="226"/>
    </location>
</feature>
<dbReference type="SUPFAM" id="SSF47336">
    <property type="entry name" value="ACP-like"/>
    <property type="match status" value="1"/>
</dbReference>
<dbReference type="Gene3D" id="2.30.38.10">
    <property type="entry name" value="Luciferase, Domain 3"/>
    <property type="match status" value="1"/>
</dbReference>
<feature type="region of interest" description="Disordered" evidence="4">
    <location>
        <begin position="203"/>
        <end position="237"/>
    </location>
</feature>
<dbReference type="Pfam" id="PF00550">
    <property type="entry name" value="PP-binding"/>
    <property type="match status" value="1"/>
</dbReference>
<dbReference type="PANTHER" id="PTHR45527">
    <property type="entry name" value="NONRIBOSOMAL PEPTIDE SYNTHETASE"/>
    <property type="match status" value="1"/>
</dbReference>